<protein>
    <submittedName>
        <fullName evidence="8">UDP-2,3-diacylglucosamine diphosphatase</fullName>
    </submittedName>
</protein>
<evidence type="ECO:0000313" key="8">
    <source>
        <dbReference type="EMBL" id="KAB0672113.1"/>
    </source>
</evidence>
<comment type="caution">
    <text evidence="8">The sequence shown here is derived from an EMBL/GenBank/DDBJ whole genome shotgun (WGS) entry which is preliminary data.</text>
</comment>
<evidence type="ECO:0000259" key="7">
    <source>
        <dbReference type="Pfam" id="PF00149"/>
    </source>
</evidence>
<accession>A0ABQ6TSZ1</accession>
<dbReference type="CDD" id="cd07398">
    <property type="entry name" value="MPP_YbbF-LpxH"/>
    <property type="match status" value="1"/>
</dbReference>
<dbReference type="Pfam" id="PF00149">
    <property type="entry name" value="Metallophos"/>
    <property type="match status" value="1"/>
</dbReference>
<keyword evidence="6" id="KW-0464">Manganese</keyword>
<name>A0ABQ6TSZ1_9BACT</name>
<gene>
    <name evidence="8" type="ORF">F6V30_05970</name>
</gene>
<evidence type="ECO:0000256" key="6">
    <source>
        <dbReference type="ARBA" id="ARBA00023211"/>
    </source>
</evidence>
<keyword evidence="2" id="KW-0997">Cell inner membrane</keyword>
<dbReference type="Gene3D" id="3.60.21.10">
    <property type="match status" value="1"/>
</dbReference>
<keyword evidence="1" id="KW-1003">Cell membrane</keyword>
<dbReference type="PANTHER" id="PTHR34990:SF1">
    <property type="entry name" value="UDP-2,3-DIACYLGLUCOSAMINE HYDROLASE"/>
    <property type="match status" value="1"/>
</dbReference>
<evidence type="ECO:0000256" key="3">
    <source>
        <dbReference type="ARBA" id="ARBA00022723"/>
    </source>
</evidence>
<keyword evidence="3" id="KW-0479">Metal-binding</keyword>
<dbReference type="RefSeq" id="WP_151155839.1">
    <property type="nucleotide sequence ID" value="NZ_VZRA01000001.1"/>
</dbReference>
<dbReference type="Proteomes" id="UP000798046">
    <property type="component" value="Unassembled WGS sequence"/>
</dbReference>
<organism evidence="8 9">
    <name type="scientific">Oryzomonas sagensis</name>
    <dbReference type="NCBI Taxonomy" id="2603857"/>
    <lineage>
        <taxon>Bacteria</taxon>
        <taxon>Pseudomonadati</taxon>
        <taxon>Thermodesulfobacteriota</taxon>
        <taxon>Desulfuromonadia</taxon>
        <taxon>Geobacterales</taxon>
        <taxon>Geobacteraceae</taxon>
        <taxon>Oryzomonas</taxon>
    </lineage>
</organism>
<keyword evidence="4" id="KW-0378">Hydrolase</keyword>
<dbReference type="SUPFAM" id="SSF56300">
    <property type="entry name" value="Metallo-dependent phosphatases"/>
    <property type="match status" value="1"/>
</dbReference>
<evidence type="ECO:0000256" key="2">
    <source>
        <dbReference type="ARBA" id="ARBA00022519"/>
    </source>
</evidence>
<evidence type="ECO:0000256" key="5">
    <source>
        <dbReference type="ARBA" id="ARBA00023136"/>
    </source>
</evidence>
<sequence length="240" mass="27897">MRTIFLADAHLKAPTDPNYRLLLRFLDSLKGNTETLFIMGDLFDFWVGFPSHPFRQYDAVLEALLDLTRNGCRIVYFEGNHDFHLGTIFSRHLKAEIHRGPAVVTVQGKRLLLCHGDQINREDRGYRLLRFLLHNRLIAAAVRHFPPSLALKVKERLQRTSQSGYQAKRKRWNYREIILTFARSAQQQGYDGLVTGHFHLAFRQELGSPPFTVLSLGDWMEQFTYGEMRGGELHLLTYRP</sequence>
<dbReference type="InterPro" id="IPR043461">
    <property type="entry name" value="LpxH-like"/>
</dbReference>
<evidence type="ECO:0000256" key="1">
    <source>
        <dbReference type="ARBA" id="ARBA00022475"/>
    </source>
</evidence>
<dbReference type="InterPro" id="IPR004843">
    <property type="entry name" value="Calcineurin-like_PHP"/>
</dbReference>
<keyword evidence="5" id="KW-0472">Membrane</keyword>
<feature type="domain" description="Calcineurin-like phosphoesterase" evidence="7">
    <location>
        <begin position="1"/>
        <end position="199"/>
    </location>
</feature>
<dbReference type="EMBL" id="VZRA01000001">
    <property type="protein sequence ID" value="KAB0672113.1"/>
    <property type="molecule type" value="Genomic_DNA"/>
</dbReference>
<keyword evidence="9" id="KW-1185">Reference proteome</keyword>
<dbReference type="InterPro" id="IPR029052">
    <property type="entry name" value="Metallo-depent_PP-like"/>
</dbReference>
<proteinExistence type="predicted"/>
<dbReference type="PANTHER" id="PTHR34990">
    <property type="entry name" value="UDP-2,3-DIACYLGLUCOSAMINE HYDROLASE-RELATED"/>
    <property type="match status" value="1"/>
</dbReference>
<evidence type="ECO:0000256" key="4">
    <source>
        <dbReference type="ARBA" id="ARBA00022801"/>
    </source>
</evidence>
<evidence type="ECO:0000313" key="9">
    <source>
        <dbReference type="Proteomes" id="UP000798046"/>
    </source>
</evidence>
<reference evidence="8 9" key="1">
    <citation type="journal article" date="2020" name="Microorganisms">
        <title>Description of Three Novel Members in the Family Geobacteraceae, Oryzomonas japonicum gen. nov., sp. nov., Oryzomonas sagensis sp. nov., and Oryzomonas ruber sp. nov.</title>
        <authorList>
            <person name="Xu Z."/>
            <person name="Masuda Y."/>
            <person name="Hayakawa C."/>
            <person name="Ushijima N."/>
            <person name="Kawano K."/>
            <person name="Shiratori Y."/>
            <person name="Senoo K."/>
            <person name="Itoh H."/>
        </authorList>
    </citation>
    <scope>NUCLEOTIDE SEQUENCE [LARGE SCALE GENOMIC DNA]</scope>
    <source>
        <strain evidence="8 9">Red100</strain>
    </source>
</reference>